<gene>
    <name evidence="1" type="ORF">DXT76_13485</name>
</gene>
<proteinExistence type="predicted"/>
<sequence>MSKRQSPAPAVTDAGNNKIDLTKVTQIREIDFAKYEEANELLDQGWALHDIYTKKEGPKFLLLRF</sequence>
<evidence type="ECO:0000313" key="2">
    <source>
        <dbReference type="Proteomes" id="UP000257032"/>
    </source>
</evidence>
<accession>A0A3D8VLV2</accession>
<reference evidence="1 2" key="1">
    <citation type="submission" date="2018-08" db="EMBL/GenBank/DDBJ databases">
        <title>Genome sequence of strict halophilic Halobacillus trueperi SS1 isolated from Lunsu, a salty water body of North West Himalayas.</title>
        <authorList>
            <person name="Gupta S."/>
            <person name="Sharma P."/>
            <person name="Dev K."/>
            <person name="Baumler D."/>
            <person name="Sourirajan A."/>
        </authorList>
    </citation>
    <scope>NUCLEOTIDE SEQUENCE [LARGE SCALE GENOMIC DNA]</scope>
    <source>
        <strain evidence="1 2">SS1</strain>
    </source>
</reference>
<evidence type="ECO:0000313" key="1">
    <source>
        <dbReference type="EMBL" id="RDY70282.1"/>
    </source>
</evidence>
<protein>
    <submittedName>
        <fullName evidence="1">Uncharacterized protein</fullName>
    </submittedName>
</protein>
<dbReference type="AlphaFoldDB" id="A0A3D8VLV2"/>
<dbReference type="RefSeq" id="WP_115894459.1">
    <property type="nucleotide sequence ID" value="NZ_QTLC01000048.1"/>
</dbReference>
<organism evidence="1 2">
    <name type="scientific">Halobacillus trueperi</name>
    <dbReference type="NCBI Taxonomy" id="156205"/>
    <lineage>
        <taxon>Bacteria</taxon>
        <taxon>Bacillati</taxon>
        <taxon>Bacillota</taxon>
        <taxon>Bacilli</taxon>
        <taxon>Bacillales</taxon>
        <taxon>Bacillaceae</taxon>
        <taxon>Halobacillus</taxon>
    </lineage>
</organism>
<dbReference type="Proteomes" id="UP000257032">
    <property type="component" value="Unassembled WGS sequence"/>
</dbReference>
<comment type="caution">
    <text evidence="1">The sequence shown here is derived from an EMBL/GenBank/DDBJ whole genome shotgun (WGS) entry which is preliminary data.</text>
</comment>
<dbReference type="EMBL" id="QTLC01000048">
    <property type="protein sequence ID" value="RDY70282.1"/>
    <property type="molecule type" value="Genomic_DNA"/>
</dbReference>
<name>A0A3D8VLV2_9BACI</name>